<dbReference type="Proteomes" id="UP001283361">
    <property type="component" value="Unassembled WGS sequence"/>
</dbReference>
<evidence type="ECO:0000313" key="3">
    <source>
        <dbReference type="Proteomes" id="UP001283361"/>
    </source>
</evidence>
<protein>
    <submittedName>
        <fullName evidence="2">Uncharacterized protein</fullName>
    </submittedName>
</protein>
<dbReference type="AlphaFoldDB" id="A0AAE0Z1S9"/>
<organism evidence="2 3">
    <name type="scientific">Elysia crispata</name>
    <name type="common">lettuce slug</name>
    <dbReference type="NCBI Taxonomy" id="231223"/>
    <lineage>
        <taxon>Eukaryota</taxon>
        <taxon>Metazoa</taxon>
        <taxon>Spiralia</taxon>
        <taxon>Lophotrochozoa</taxon>
        <taxon>Mollusca</taxon>
        <taxon>Gastropoda</taxon>
        <taxon>Heterobranchia</taxon>
        <taxon>Euthyneura</taxon>
        <taxon>Panpulmonata</taxon>
        <taxon>Sacoglossa</taxon>
        <taxon>Placobranchoidea</taxon>
        <taxon>Plakobranchidae</taxon>
        <taxon>Elysia</taxon>
    </lineage>
</organism>
<evidence type="ECO:0000256" key="1">
    <source>
        <dbReference type="SAM" id="MobiDB-lite"/>
    </source>
</evidence>
<feature type="region of interest" description="Disordered" evidence="1">
    <location>
        <begin position="290"/>
        <end position="322"/>
    </location>
</feature>
<proteinExistence type="predicted"/>
<comment type="caution">
    <text evidence="2">The sequence shown here is derived from an EMBL/GenBank/DDBJ whole genome shotgun (WGS) entry which is preliminary data.</text>
</comment>
<dbReference type="EMBL" id="JAWDGP010004913">
    <property type="protein sequence ID" value="KAK3761318.1"/>
    <property type="molecule type" value="Genomic_DNA"/>
</dbReference>
<evidence type="ECO:0000313" key="2">
    <source>
        <dbReference type="EMBL" id="KAK3761318.1"/>
    </source>
</evidence>
<reference evidence="2" key="1">
    <citation type="journal article" date="2023" name="G3 (Bethesda)">
        <title>A reference genome for the long-term kleptoplast-retaining sea slug Elysia crispata morphotype clarki.</title>
        <authorList>
            <person name="Eastman K.E."/>
            <person name="Pendleton A.L."/>
            <person name="Shaikh M.A."/>
            <person name="Suttiyut T."/>
            <person name="Ogas R."/>
            <person name="Tomko P."/>
            <person name="Gavelis G."/>
            <person name="Widhalm J.R."/>
            <person name="Wisecaver J.H."/>
        </authorList>
    </citation>
    <scope>NUCLEOTIDE SEQUENCE</scope>
    <source>
        <strain evidence="2">ECLA1</strain>
    </source>
</reference>
<accession>A0AAE0Z1S9</accession>
<name>A0AAE0Z1S9_9GAST</name>
<gene>
    <name evidence="2" type="ORF">RRG08_012803</name>
</gene>
<keyword evidence="3" id="KW-1185">Reference proteome</keyword>
<sequence>MFLWTRLVLVPSRGDHYTGCSCGLGWYWFHHEATITRDVPVDSVGTGSITRRPLHGMFLWTRLVLVPSRGDHYTGCSCGLGWYWFHHEATITRDVPVDSVGTGSITRRPLHGMFLWTRLVLVPSRGDHYTGCSCGLGWYWFHNEAIITRDVPVDSVGTGSITRRPLHGMFLWTRLVLVPSRGDHYTGCSCGLGWYWFHHEATITRDVPVDSVGTGSITRRPLHGMFLWTRLVLVPSRGDHYTGCSCGLGWYWFHHEATITRDVPVDSVGTGSITRRPLHGMFLWTRLKEKQRKEEIRTETRGKTKAGDGTEKEKEGEIQTGS</sequence>